<comment type="caution">
    <text evidence="1">The sequence shown here is derived from an EMBL/GenBank/DDBJ whole genome shotgun (WGS) entry which is preliminary data.</text>
</comment>
<protein>
    <recommendedName>
        <fullName evidence="3">N-acetyltransferase domain-containing protein</fullName>
    </recommendedName>
</protein>
<gene>
    <name evidence="1" type="ORF">ACFQND_21195</name>
</gene>
<accession>A0ABW1U2A4</accession>
<dbReference type="Proteomes" id="UP001596270">
    <property type="component" value="Unassembled WGS sequence"/>
</dbReference>
<dbReference type="EMBL" id="JBHSRS010000083">
    <property type="protein sequence ID" value="MFC6283752.1"/>
    <property type="molecule type" value="Genomic_DNA"/>
</dbReference>
<proteinExistence type="predicted"/>
<dbReference type="Gene3D" id="3.40.630.30">
    <property type="match status" value="1"/>
</dbReference>
<dbReference type="RefSeq" id="WP_371438879.1">
    <property type="nucleotide sequence ID" value="NZ_JBHSRS010000083.1"/>
</dbReference>
<name>A0ABW1U2A4_9BURK</name>
<sequence>MLRFDTKIQEVKWGIGGMQPPSQEELLNKIRELLSKAGPMNSNGTVVDTGNLQAINGKVVPYELKLGWDIATASVCDDTWGVFNIRLARFIRDQNYDDEKLNDVLSQIQIDDSHWRWLNKSLKYTEEEFKWFFLIAESYPQAACLIYHPKPSAIDGQGIFYIEFVAVAPWNRQNPMQEKSFSGLGTLIVGKVREYAIQELKLHPGFCLHALPRAAGFYHSIGMQRFEHMDKPSLQYFEMPG</sequence>
<evidence type="ECO:0000313" key="1">
    <source>
        <dbReference type="EMBL" id="MFC6283752.1"/>
    </source>
</evidence>
<organism evidence="1 2">
    <name type="scientific">Polaromonas aquatica</name>
    <dbReference type="NCBI Taxonomy" id="332657"/>
    <lineage>
        <taxon>Bacteria</taxon>
        <taxon>Pseudomonadati</taxon>
        <taxon>Pseudomonadota</taxon>
        <taxon>Betaproteobacteria</taxon>
        <taxon>Burkholderiales</taxon>
        <taxon>Comamonadaceae</taxon>
        <taxon>Polaromonas</taxon>
    </lineage>
</organism>
<reference evidence="2" key="1">
    <citation type="journal article" date="2019" name="Int. J. Syst. Evol. Microbiol.">
        <title>The Global Catalogue of Microorganisms (GCM) 10K type strain sequencing project: providing services to taxonomists for standard genome sequencing and annotation.</title>
        <authorList>
            <consortium name="The Broad Institute Genomics Platform"/>
            <consortium name="The Broad Institute Genome Sequencing Center for Infectious Disease"/>
            <person name="Wu L."/>
            <person name="Ma J."/>
        </authorList>
    </citation>
    <scope>NUCLEOTIDE SEQUENCE [LARGE SCALE GENOMIC DNA]</scope>
    <source>
        <strain evidence="2">CCUG 39402</strain>
    </source>
</reference>
<evidence type="ECO:0008006" key="3">
    <source>
        <dbReference type="Google" id="ProtNLM"/>
    </source>
</evidence>
<keyword evidence="2" id="KW-1185">Reference proteome</keyword>
<evidence type="ECO:0000313" key="2">
    <source>
        <dbReference type="Proteomes" id="UP001596270"/>
    </source>
</evidence>